<gene>
    <name evidence="8" type="ORF">B277_01164</name>
</gene>
<protein>
    <submittedName>
        <fullName evidence="8">Major facilitator transporter</fullName>
    </submittedName>
</protein>
<evidence type="ECO:0000256" key="1">
    <source>
        <dbReference type="ARBA" id="ARBA00004651"/>
    </source>
</evidence>
<keyword evidence="2 6" id="KW-0812">Transmembrane</keyword>
<dbReference type="Gene3D" id="3.20.20.80">
    <property type="entry name" value="Glycosidases"/>
    <property type="match status" value="1"/>
</dbReference>
<name>K1E1N0_9MICO</name>
<dbReference type="eggNOG" id="COG2211">
    <property type="taxonomic scope" value="Bacteria"/>
</dbReference>
<feature type="compositionally biased region" description="Basic residues" evidence="5">
    <location>
        <begin position="522"/>
        <end position="535"/>
    </location>
</feature>
<evidence type="ECO:0000256" key="4">
    <source>
        <dbReference type="ARBA" id="ARBA00023136"/>
    </source>
</evidence>
<evidence type="ECO:0000256" key="5">
    <source>
        <dbReference type="SAM" id="MobiDB-lite"/>
    </source>
</evidence>
<evidence type="ECO:0000313" key="9">
    <source>
        <dbReference type="Proteomes" id="UP000004474"/>
    </source>
</evidence>
<feature type="domain" description="Major facilitator superfamily (MFS) profile" evidence="7">
    <location>
        <begin position="1"/>
        <end position="162"/>
    </location>
</feature>
<dbReference type="Gene3D" id="1.20.1250.20">
    <property type="entry name" value="MFS general substrate transporter like domains"/>
    <property type="match status" value="2"/>
</dbReference>
<dbReference type="GO" id="GO:0005975">
    <property type="term" value="P:carbohydrate metabolic process"/>
    <property type="evidence" value="ECO:0007669"/>
    <property type="project" value="InterPro"/>
</dbReference>
<feature type="region of interest" description="Disordered" evidence="5">
    <location>
        <begin position="314"/>
        <end position="385"/>
    </location>
</feature>
<dbReference type="PANTHER" id="PTHR23528">
    <property type="match status" value="1"/>
</dbReference>
<feature type="region of interest" description="Disordered" evidence="5">
    <location>
        <begin position="512"/>
        <end position="564"/>
    </location>
</feature>
<sequence>MLLGLQAAALTPDHKEATLSLVTGIGAAVSTLANPLAGAFSDRTTSRLGRRVPWLVGGTVVGALGLVVLALADTVPVMVLGWCLVQAGLNGTLAALTAAVPDLVPVEQRGLVSGVVGMTQTLGIVVGTGVATLVAGTTGAYLVLAVLVVAAVTPFVLRSMDRPLPRGHLPPTRVADFLRGFWISPRQHPDFAWAWATRFLATIANSICTMYLLFFLTDAVRVDDPELGVLVLTLLYAACLVVSAIVAGMWSDRLGVRKPFVMVSGLVMSSAAVLLALVQTWPAALVGAVILGVGYGIYLAVDFALITQVLPPGRRPGARPGGHQHRQRPAPGPRARTRRPDHHVVGEARHARRRLPHPLPPRGRHRCRRRPAHPQDPLRRLGEPVPLPRDLVIGTSTASYQIEGGVTAGGRGRSIWDDFCDRPDAIADGSSGAVACDSYHRWDEDVDLLRGLGVDAYRFSIAWPRIQPTGDGAANPVGLDFYDRAVDALCEAGVAPFATLYHWDLPSALQAKGGLDGPRDRRALRRLRRSRRRSAGRPGRDVDAGQRAGRLDPLRACDRHPRAR</sequence>
<dbReference type="PROSITE" id="PS50850">
    <property type="entry name" value="MFS"/>
    <property type="match status" value="1"/>
</dbReference>
<feature type="transmembrane region" description="Helical" evidence="6">
    <location>
        <begin position="227"/>
        <end position="248"/>
    </location>
</feature>
<dbReference type="STRING" id="1210046.B277_01164"/>
<dbReference type="EMBL" id="ALWX01000004">
    <property type="protein sequence ID" value="EKA62604.1"/>
    <property type="molecule type" value="Genomic_DNA"/>
</dbReference>
<evidence type="ECO:0000256" key="6">
    <source>
        <dbReference type="SAM" id="Phobius"/>
    </source>
</evidence>
<evidence type="ECO:0000256" key="3">
    <source>
        <dbReference type="ARBA" id="ARBA00022989"/>
    </source>
</evidence>
<feature type="transmembrane region" description="Helical" evidence="6">
    <location>
        <begin position="260"/>
        <end position="278"/>
    </location>
</feature>
<dbReference type="InterPro" id="IPR011701">
    <property type="entry name" value="MFS"/>
</dbReference>
<feature type="transmembrane region" description="Helical" evidence="6">
    <location>
        <begin position="111"/>
        <end position="134"/>
    </location>
</feature>
<dbReference type="PANTHER" id="PTHR23528:SF1">
    <property type="entry name" value="MAJOR FACILITATOR SUPERFAMILY (MFS) PROFILE DOMAIN-CONTAINING PROTEIN"/>
    <property type="match status" value="1"/>
</dbReference>
<accession>K1E1N0</accession>
<dbReference type="GO" id="GO:0005886">
    <property type="term" value="C:plasma membrane"/>
    <property type="evidence" value="ECO:0007669"/>
    <property type="project" value="UniProtKB-SubCell"/>
</dbReference>
<feature type="transmembrane region" description="Helical" evidence="6">
    <location>
        <begin position="284"/>
        <end position="306"/>
    </location>
</feature>
<organism evidence="8 9">
    <name type="scientific">Janibacter hoylei PVAS-1</name>
    <dbReference type="NCBI Taxonomy" id="1210046"/>
    <lineage>
        <taxon>Bacteria</taxon>
        <taxon>Bacillati</taxon>
        <taxon>Actinomycetota</taxon>
        <taxon>Actinomycetes</taxon>
        <taxon>Micrococcales</taxon>
        <taxon>Intrasporangiaceae</taxon>
        <taxon>Janibacter</taxon>
    </lineage>
</organism>
<dbReference type="InterPro" id="IPR020846">
    <property type="entry name" value="MFS_dom"/>
</dbReference>
<evidence type="ECO:0000259" key="7">
    <source>
        <dbReference type="PROSITE" id="PS50850"/>
    </source>
</evidence>
<dbReference type="SUPFAM" id="SSF103473">
    <property type="entry name" value="MFS general substrate transporter"/>
    <property type="match status" value="1"/>
</dbReference>
<feature type="transmembrane region" description="Helical" evidence="6">
    <location>
        <begin position="140"/>
        <end position="157"/>
    </location>
</feature>
<feature type="transmembrane region" description="Helical" evidence="6">
    <location>
        <begin position="52"/>
        <end position="72"/>
    </location>
</feature>
<dbReference type="SUPFAM" id="SSF51445">
    <property type="entry name" value="(Trans)glycosidases"/>
    <property type="match status" value="1"/>
</dbReference>
<reference evidence="8 9" key="1">
    <citation type="journal article" date="2012" name="J. Bacteriol.">
        <title>Genome Sequence of Janibacter hoylei MTCC8307, Isolated from the Stratospheric Air.</title>
        <authorList>
            <person name="Pawar S.P."/>
            <person name="Dhotre D.P."/>
            <person name="Shetty S.A."/>
            <person name="Chowdhury S.P."/>
            <person name="Chaudhari B.L."/>
            <person name="Shouche Y.S."/>
        </authorList>
    </citation>
    <scope>NUCLEOTIDE SEQUENCE [LARGE SCALE GENOMIC DNA]</scope>
    <source>
        <strain evidence="8 9">PVAS-1</strain>
    </source>
</reference>
<comment type="caution">
    <text evidence="8">The sequence shown here is derived from an EMBL/GenBank/DDBJ whole genome shotgun (WGS) entry which is preliminary data.</text>
</comment>
<evidence type="ECO:0000256" key="2">
    <source>
        <dbReference type="ARBA" id="ARBA00022692"/>
    </source>
</evidence>
<dbReference type="PATRIC" id="fig|1210046.3.peg.229"/>
<comment type="subcellular location">
    <subcellularLocation>
        <location evidence="1">Cell membrane</location>
        <topology evidence="1">Multi-pass membrane protein</topology>
    </subcellularLocation>
</comment>
<dbReference type="GO" id="GO:0004553">
    <property type="term" value="F:hydrolase activity, hydrolyzing O-glycosyl compounds"/>
    <property type="evidence" value="ECO:0007669"/>
    <property type="project" value="InterPro"/>
</dbReference>
<keyword evidence="4 6" id="KW-0472">Membrane</keyword>
<feature type="transmembrane region" description="Helical" evidence="6">
    <location>
        <begin position="20"/>
        <end position="40"/>
    </location>
</feature>
<dbReference type="AlphaFoldDB" id="K1E1N0"/>
<dbReference type="Proteomes" id="UP000004474">
    <property type="component" value="Unassembled WGS sequence"/>
</dbReference>
<dbReference type="Pfam" id="PF00232">
    <property type="entry name" value="Glyco_hydro_1"/>
    <property type="match status" value="1"/>
</dbReference>
<dbReference type="InterPro" id="IPR005829">
    <property type="entry name" value="Sugar_transporter_CS"/>
</dbReference>
<feature type="transmembrane region" description="Helical" evidence="6">
    <location>
        <begin position="191"/>
        <end position="215"/>
    </location>
</feature>
<evidence type="ECO:0000313" key="8">
    <source>
        <dbReference type="EMBL" id="EKA62604.1"/>
    </source>
</evidence>
<dbReference type="InterPro" id="IPR017853">
    <property type="entry name" value="GH"/>
</dbReference>
<dbReference type="PROSITE" id="PS00217">
    <property type="entry name" value="SUGAR_TRANSPORT_2"/>
    <property type="match status" value="1"/>
</dbReference>
<feature type="transmembrane region" description="Helical" evidence="6">
    <location>
        <begin position="78"/>
        <end position="99"/>
    </location>
</feature>
<dbReference type="eggNOG" id="COG2723">
    <property type="taxonomic scope" value="Bacteria"/>
</dbReference>
<feature type="compositionally biased region" description="Basic and acidic residues" evidence="5">
    <location>
        <begin position="538"/>
        <end position="564"/>
    </location>
</feature>
<dbReference type="InterPro" id="IPR036259">
    <property type="entry name" value="MFS_trans_sf"/>
</dbReference>
<proteinExistence type="predicted"/>
<dbReference type="InterPro" id="IPR001360">
    <property type="entry name" value="Glyco_hydro_1"/>
</dbReference>
<feature type="compositionally biased region" description="Basic residues" evidence="5">
    <location>
        <begin position="350"/>
        <end position="372"/>
    </location>
</feature>
<dbReference type="GO" id="GO:0022857">
    <property type="term" value="F:transmembrane transporter activity"/>
    <property type="evidence" value="ECO:0007669"/>
    <property type="project" value="InterPro"/>
</dbReference>
<dbReference type="Pfam" id="PF07690">
    <property type="entry name" value="MFS_1"/>
    <property type="match status" value="1"/>
</dbReference>
<dbReference type="RefSeq" id="WP_007924208.1">
    <property type="nucleotide sequence ID" value="NZ_ALWX01000004.1"/>
</dbReference>
<keyword evidence="3 6" id="KW-1133">Transmembrane helix</keyword>